<name>A0A0P0VD71_ORYSJ</name>
<dbReference type="EMBL" id="AP014957">
    <property type="protein sequence ID" value="BAS76317.1"/>
    <property type="molecule type" value="Genomic_DNA"/>
</dbReference>
<reference evidence="1 2" key="2">
    <citation type="journal article" date="2013" name="Plant Cell Physiol.">
        <title>Rice Annotation Project Database (RAP-DB): an integrative and interactive database for rice genomics.</title>
        <authorList>
            <person name="Sakai H."/>
            <person name="Lee S.S."/>
            <person name="Tanaka T."/>
            <person name="Numa H."/>
            <person name="Kim J."/>
            <person name="Kawahara Y."/>
            <person name="Wakimoto H."/>
            <person name="Yang C.C."/>
            <person name="Iwamoto M."/>
            <person name="Abe T."/>
            <person name="Yamada Y."/>
            <person name="Muto A."/>
            <person name="Inokuchi H."/>
            <person name="Ikemura T."/>
            <person name="Matsumoto T."/>
            <person name="Sasaki T."/>
            <person name="Itoh T."/>
        </authorList>
    </citation>
    <scope>NUCLEOTIDE SEQUENCE [LARGE SCALE GENOMIC DNA]</scope>
    <source>
        <strain evidence="2">cv. Nipponbare</strain>
    </source>
</reference>
<accession>A0A0P0VD71</accession>
<proteinExistence type="predicted"/>
<dbReference type="Proteomes" id="UP000059680">
    <property type="component" value="Chromosome 1"/>
</dbReference>
<gene>
    <name evidence="1" type="ordered locus">Os01g0959050</name>
    <name evidence="1" type="ORF">OSNPB_010959050</name>
</gene>
<reference evidence="1 2" key="3">
    <citation type="journal article" date="2013" name="Rice">
        <title>Improvement of the Oryza sativa Nipponbare reference genome using next generation sequence and optical map data.</title>
        <authorList>
            <person name="Kawahara Y."/>
            <person name="de la Bastide M."/>
            <person name="Hamilton J.P."/>
            <person name="Kanamori H."/>
            <person name="McCombie W.R."/>
            <person name="Ouyang S."/>
            <person name="Schwartz D.C."/>
            <person name="Tanaka T."/>
            <person name="Wu J."/>
            <person name="Zhou S."/>
            <person name="Childs K.L."/>
            <person name="Davidson R.M."/>
            <person name="Lin H."/>
            <person name="Quesada-Ocampo L."/>
            <person name="Vaillancourt B."/>
            <person name="Sakai H."/>
            <person name="Lee S.S."/>
            <person name="Kim J."/>
            <person name="Numa H."/>
            <person name="Itoh T."/>
            <person name="Buell C.R."/>
            <person name="Matsumoto T."/>
        </authorList>
    </citation>
    <scope>NUCLEOTIDE SEQUENCE [LARGE SCALE GENOMIC DNA]</scope>
    <source>
        <strain evidence="2">cv. Nipponbare</strain>
    </source>
</reference>
<reference evidence="2" key="1">
    <citation type="journal article" date="2005" name="Nature">
        <title>The map-based sequence of the rice genome.</title>
        <authorList>
            <consortium name="International rice genome sequencing project (IRGSP)"/>
            <person name="Matsumoto T."/>
            <person name="Wu J."/>
            <person name="Kanamori H."/>
            <person name="Katayose Y."/>
            <person name="Fujisawa M."/>
            <person name="Namiki N."/>
            <person name="Mizuno H."/>
            <person name="Yamamoto K."/>
            <person name="Antonio B.A."/>
            <person name="Baba T."/>
            <person name="Sakata K."/>
            <person name="Nagamura Y."/>
            <person name="Aoki H."/>
            <person name="Arikawa K."/>
            <person name="Arita K."/>
            <person name="Bito T."/>
            <person name="Chiden Y."/>
            <person name="Fujitsuka N."/>
            <person name="Fukunaka R."/>
            <person name="Hamada M."/>
            <person name="Harada C."/>
            <person name="Hayashi A."/>
            <person name="Hijishita S."/>
            <person name="Honda M."/>
            <person name="Hosokawa S."/>
            <person name="Ichikawa Y."/>
            <person name="Idonuma A."/>
            <person name="Iijima M."/>
            <person name="Ikeda M."/>
            <person name="Ikeno M."/>
            <person name="Ito K."/>
            <person name="Ito S."/>
            <person name="Ito T."/>
            <person name="Ito Y."/>
            <person name="Ito Y."/>
            <person name="Iwabuchi A."/>
            <person name="Kamiya K."/>
            <person name="Karasawa W."/>
            <person name="Kurita K."/>
            <person name="Katagiri S."/>
            <person name="Kikuta A."/>
            <person name="Kobayashi H."/>
            <person name="Kobayashi N."/>
            <person name="Machita K."/>
            <person name="Maehara T."/>
            <person name="Masukawa M."/>
            <person name="Mizubayashi T."/>
            <person name="Mukai Y."/>
            <person name="Nagasaki H."/>
            <person name="Nagata Y."/>
            <person name="Naito S."/>
            <person name="Nakashima M."/>
            <person name="Nakama Y."/>
            <person name="Nakamichi Y."/>
            <person name="Nakamura M."/>
            <person name="Meguro A."/>
            <person name="Negishi M."/>
            <person name="Ohta I."/>
            <person name="Ohta T."/>
            <person name="Okamoto M."/>
            <person name="Ono N."/>
            <person name="Saji S."/>
            <person name="Sakaguchi M."/>
            <person name="Sakai K."/>
            <person name="Shibata M."/>
            <person name="Shimokawa T."/>
            <person name="Song J."/>
            <person name="Takazaki Y."/>
            <person name="Terasawa K."/>
            <person name="Tsugane M."/>
            <person name="Tsuji K."/>
            <person name="Ueda S."/>
            <person name="Waki K."/>
            <person name="Yamagata H."/>
            <person name="Yamamoto M."/>
            <person name="Yamamoto S."/>
            <person name="Yamane H."/>
            <person name="Yoshiki S."/>
            <person name="Yoshihara R."/>
            <person name="Yukawa K."/>
            <person name="Zhong H."/>
            <person name="Yano M."/>
            <person name="Yuan Q."/>
            <person name="Ouyang S."/>
            <person name="Liu J."/>
            <person name="Jones K.M."/>
            <person name="Gansberger K."/>
            <person name="Moffat K."/>
            <person name="Hill J."/>
            <person name="Bera J."/>
            <person name="Fadrosh D."/>
            <person name="Jin S."/>
            <person name="Johri S."/>
            <person name="Kim M."/>
            <person name="Overton L."/>
            <person name="Reardon M."/>
            <person name="Tsitrin T."/>
            <person name="Vuong H."/>
            <person name="Weaver B."/>
            <person name="Ciecko A."/>
            <person name="Tallon L."/>
            <person name="Jackson J."/>
            <person name="Pai G."/>
            <person name="Aken S.V."/>
            <person name="Utterback T."/>
            <person name="Reidmuller S."/>
            <person name="Feldblyum T."/>
            <person name="Hsiao J."/>
            <person name="Zismann V."/>
            <person name="Iobst S."/>
            <person name="de Vazeille A.R."/>
            <person name="Buell C.R."/>
            <person name="Ying K."/>
            <person name="Li Y."/>
            <person name="Lu T."/>
            <person name="Huang Y."/>
            <person name="Zhao Q."/>
            <person name="Feng Q."/>
            <person name="Zhang L."/>
            <person name="Zhu J."/>
            <person name="Weng Q."/>
            <person name="Mu J."/>
            <person name="Lu Y."/>
            <person name="Fan D."/>
            <person name="Liu Y."/>
            <person name="Guan J."/>
            <person name="Zhang Y."/>
            <person name="Yu S."/>
            <person name="Liu X."/>
            <person name="Zhang Y."/>
            <person name="Hong G."/>
            <person name="Han B."/>
            <person name="Choisne N."/>
            <person name="Demange N."/>
            <person name="Orjeda G."/>
            <person name="Samain S."/>
            <person name="Cattolico L."/>
            <person name="Pelletier E."/>
            <person name="Couloux A."/>
            <person name="Segurens B."/>
            <person name="Wincker P."/>
            <person name="D'Hont A."/>
            <person name="Scarpelli C."/>
            <person name="Weissenbach J."/>
            <person name="Salanoubat M."/>
            <person name="Quetier F."/>
            <person name="Yu Y."/>
            <person name="Kim H.R."/>
            <person name="Rambo T."/>
            <person name="Currie J."/>
            <person name="Collura K."/>
            <person name="Luo M."/>
            <person name="Yang T."/>
            <person name="Ammiraju J.S.S."/>
            <person name="Engler F."/>
            <person name="Soderlund C."/>
            <person name="Wing R.A."/>
            <person name="Palmer L.E."/>
            <person name="de la Bastide M."/>
            <person name="Spiegel L."/>
            <person name="Nascimento L."/>
            <person name="Zutavern T."/>
            <person name="O'Shaughnessy A."/>
            <person name="Dike S."/>
            <person name="Dedhia N."/>
            <person name="Preston R."/>
            <person name="Balija V."/>
            <person name="McCombie W.R."/>
            <person name="Chow T."/>
            <person name="Chen H."/>
            <person name="Chung M."/>
            <person name="Chen C."/>
            <person name="Shaw J."/>
            <person name="Wu H."/>
            <person name="Hsiao K."/>
            <person name="Chao Y."/>
            <person name="Chu M."/>
            <person name="Cheng C."/>
            <person name="Hour A."/>
            <person name="Lee P."/>
            <person name="Lin S."/>
            <person name="Lin Y."/>
            <person name="Liou J."/>
            <person name="Liu S."/>
            <person name="Hsing Y."/>
            <person name="Raghuvanshi S."/>
            <person name="Mohanty A."/>
            <person name="Bharti A.K."/>
            <person name="Gaur A."/>
            <person name="Gupta V."/>
            <person name="Kumar D."/>
            <person name="Ravi V."/>
            <person name="Vij S."/>
            <person name="Kapur A."/>
            <person name="Khurana P."/>
            <person name="Khurana P."/>
            <person name="Khurana J.P."/>
            <person name="Tyagi A.K."/>
            <person name="Gaikwad K."/>
            <person name="Singh A."/>
            <person name="Dalal V."/>
            <person name="Srivastava S."/>
            <person name="Dixit A."/>
            <person name="Pal A.K."/>
            <person name="Ghazi I.A."/>
            <person name="Yadav M."/>
            <person name="Pandit A."/>
            <person name="Bhargava A."/>
            <person name="Sureshbabu K."/>
            <person name="Batra K."/>
            <person name="Sharma T.R."/>
            <person name="Mohapatra T."/>
            <person name="Singh N.K."/>
            <person name="Messing J."/>
            <person name="Nelson A.B."/>
            <person name="Fuks G."/>
            <person name="Kavchok S."/>
            <person name="Keizer G."/>
            <person name="Linton E."/>
            <person name="Llaca V."/>
            <person name="Song R."/>
            <person name="Tanyolac B."/>
            <person name="Young S."/>
            <person name="Ho-Il K."/>
            <person name="Hahn J.H."/>
            <person name="Sangsakoo G."/>
            <person name="Vanavichit A."/>
            <person name="de Mattos Luiz.A.T."/>
            <person name="Zimmer P.D."/>
            <person name="Malone G."/>
            <person name="Dellagostin O."/>
            <person name="de Oliveira A.C."/>
            <person name="Bevan M."/>
            <person name="Bancroft I."/>
            <person name="Minx P."/>
            <person name="Cordum H."/>
            <person name="Wilson R."/>
            <person name="Cheng Z."/>
            <person name="Jin W."/>
            <person name="Jiang J."/>
            <person name="Leong S.A."/>
            <person name="Iwama H."/>
            <person name="Gojobori T."/>
            <person name="Itoh T."/>
            <person name="Niimura Y."/>
            <person name="Fujii Y."/>
            <person name="Habara T."/>
            <person name="Sakai H."/>
            <person name="Sato Y."/>
            <person name="Wilson G."/>
            <person name="Kumar K."/>
            <person name="McCouch S."/>
            <person name="Juretic N."/>
            <person name="Hoen D."/>
            <person name="Wright S."/>
            <person name="Bruskiewich R."/>
            <person name="Bureau T."/>
            <person name="Miyao A."/>
            <person name="Hirochika H."/>
            <person name="Nishikawa T."/>
            <person name="Kadowaki K."/>
            <person name="Sugiura M."/>
            <person name="Burr B."/>
            <person name="Sasaki T."/>
        </authorList>
    </citation>
    <scope>NUCLEOTIDE SEQUENCE [LARGE SCALE GENOMIC DNA]</scope>
    <source>
        <strain evidence="2">cv. Nipponbare</strain>
    </source>
</reference>
<keyword evidence="2" id="KW-1185">Reference proteome</keyword>
<dbReference type="Gramene" id="Os01t0959050-00">
    <property type="protein sequence ID" value="Os01t0959050-00"/>
    <property type="gene ID" value="Os01g0959050"/>
</dbReference>
<feature type="non-terminal residue" evidence="1">
    <location>
        <position position="1"/>
    </location>
</feature>
<dbReference type="AlphaFoldDB" id="A0A0P0VD71"/>
<sequence length="147" mass="16685">LLSRVLCIPSNQPLELSERHKHRQTIVIVKKQKKFYLPGTQCQEFYLRLGEGELLLRLSLEMLLPLRCLKNICSTNNTAGSAFTFLGGLGDREYDESDLPRLNGVNFITFEEKLIWNVNEGDDEAGENGYDDVEVVAFFQEGFLAAL</sequence>
<feature type="non-terminal residue" evidence="1">
    <location>
        <position position="147"/>
    </location>
</feature>
<evidence type="ECO:0000313" key="2">
    <source>
        <dbReference type="Proteomes" id="UP000059680"/>
    </source>
</evidence>
<dbReference type="PaxDb" id="39947-A0A0P0VD71"/>
<protein>
    <submittedName>
        <fullName evidence="1">Os01g0959050 protein</fullName>
    </submittedName>
</protein>
<organism evidence="1 2">
    <name type="scientific">Oryza sativa subsp. japonica</name>
    <name type="common">Rice</name>
    <dbReference type="NCBI Taxonomy" id="39947"/>
    <lineage>
        <taxon>Eukaryota</taxon>
        <taxon>Viridiplantae</taxon>
        <taxon>Streptophyta</taxon>
        <taxon>Embryophyta</taxon>
        <taxon>Tracheophyta</taxon>
        <taxon>Spermatophyta</taxon>
        <taxon>Magnoliopsida</taxon>
        <taxon>Liliopsida</taxon>
        <taxon>Poales</taxon>
        <taxon>Poaceae</taxon>
        <taxon>BOP clade</taxon>
        <taxon>Oryzoideae</taxon>
        <taxon>Oryzeae</taxon>
        <taxon>Oryzinae</taxon>
        <taxon>Oryza</taxon>
        <taxon>Oryza sativa</taxon>
    </lineage>
</organism>
<dbReference type="InParanoid" id="A0A0P0VD71"/>
<evidence type="ECO:0000313" key="1">
    <source>
        <dbReference type="EMBL" id="BAS76317.1"/>
    </source>
</evidence>